<name>W9RVQ6_9ROSA</name>
<dbReference type="AlphaFoldDB" id="W9RVQ6"/>
<dbReference type="PANTHER" id="PTHR35708">
    <property type="entry name" value="GB|AAD25831.1"/>
    <property type="match status" value="1"/>
</dbReference>
<sequence>MWRAQPKPCDLTENSSEKDHVLTSPDQKIPFPQLEDHVKEVPDDHENESQEHQDMSSHVSVSSQNSLSELSDQCLDHSSITEDSEAEWPFRDNISAGRKTAVFSDDDDGSISDEESLIEIALPSGHYVGHDHDGYLNKEKLVFNVNQKMPADLNNLFPECIFKQRSLMELLAEINDMNEEENLIEIDISMGSIKCSRFEIEA</sequence>
<feature type="compositionally biased region" description="Low complexity" evidence="1">
    <location>
        <begin position="56"/>
        <end position="70"/>
    </location>
</feature>
<dbReference type="EMBL" id="KE345285">
    <property type="protein sequence ID" value="EXB98275.1"/>
    <property type="molecule type" value="Genomic_DNA"/>
</dbReference>
<feature type="region of interest" description="Disordered" evidence="1">
    <location>
        <begin position="1"/>
        <end position="70"/>
    </location>
</feature>
<gene>
    <name evidence="2" type="ORF">L484_014260</name>
</gene>
<feature type="compositionally biased region" description="Basic and acidic residues" evidence="1">
    <location>
        <begin position="34"/>
        <end position="55"/>
    </location>
</feature>
<dbReference type="PANTHER" id="PTHR35708:SF3">
    <property type="entry name" value="GB|AAD25831.1"/>
    <property type="match status" value="1"/>
</dbReference>
<organism evidence="2 3">
    <name type="scientific">Morus notabilis</name>
    <dbReference type="NCBI Taxonomy" id="981085"/>
    <lineage>
        <taxon>Eukaryota</taxon>
        <taxon>Viridiplantae</taxon>
        <taxon>Streptophyta</taxon>
        <taxon>Embryophyta</taxon>
        <taxon>Tracheophyta</taxon>
        <taxon>Spermatophyta</taxon>
        <taxon>Magnoliopsida</taxon>
        <taxon>eudicotyledons</taxon>
        <taxon>Gunneridae</taxon>
        <taxon>Pentapetalae</taxon>
        <taxon>rosids</taxon>
        <taxon>fabids</taxon>
        <taxon>Rosales</taxon>
        <taxon>Moraceae</taxon>
        <taxon>Moreae</taxon>
        <taxon>Morus</taxon>
    </lineage>
</organism>
<dbReference type="Proteomes" id="UP000030645">
    <property type="component" value="Unassembled WGS sequence"/>
</dbReference>
<dbReference type="eggNOG" id="ENOG502SC9Z">
    <property type="taxonomic scope" value="Eukaryota"/>
</dbReference>
<evidence type="ECO:0000313" key="3">
    <source>
        <dbReference type="Proteomes" id="UP000030645"/>
    </source>
</evidence>
<evidence type="ECO:0000313" key="2">
    <source>
        <dbReference type="EMBL" id="EXB98275.1"/>
    </source>
</evidence>
<proteinExistence type="predicted"/>
<reference evidence="3" key="1">
    <citation type="submission" date="2013-01" db="EMBL/GenBank/DDBJ databases">
        <title>Draft Genome Sequence of a Mulberry Tree, Morus notabilis C.K. Schneid.</title>
        <authorList>
            <person name="He N."/>
            <person name="Zhao S."/>
        </authorList>
    </citation>
    <scope>NUCLEOTIDE SEQUENCE</scope>
</reference>
<protein>
    <submittedName>
        <fullName evidence="2">Uncharacterized protein</fullName>
    </submittedName>
</protein>
<evidence type="ECO:0000256" key="1">
    <source>
        <dbReference type="SAM" id="MobiDB-lite"/>
    </source>
</evidence>
<accession>W9RVQ6</accession>
<keyword evidence="3" id="KW-1185">Reference proteome</keyword>